<keyword evidence="1" id="KW-0812">Transmembrane</keyword>
<dbReference type="Proteomes" id="UP000626109">
    <property type="component" value="Unassembled WGS sequence"/>
</dbReference>
<dbReference type="EMBL" id="CAJNNW010024898">
    <property type="protein sequence ID" value="CAE8674753.1"/>
    <property type="molecule type" value="Genomic_DNA"/>
</dbReference>
<organism evidence="2 3">
    <name type="scientific">Polarella glacialis</name>
    <name type="common">Dinoflagellate</name>
    <dbReference type="NCBI Taxonomy" id="89957"/>
    <lineage>
        <taxon>Eukaryota</taxon>
        <taxon>Sar</taxon>
        <taxon>Alveolata</taxon>
        <taxon>Dinophyceae</taxon>
        <taxon>Suessiales</taxon>
        <taxon>Suessiaceae</taxon>
        <taxon>Polarella</taxon>
    </lineage>
</organism>
<comment type="caution">
    <text evidence="2">The sequence shown here is derived from an EMBL/GenBank/DDBJ whole genome shotgun (WGS) entry which is preliminary data.</text>
</comment>
<feature type="transmembrane region" description="Helical" evidence="1">
    <location>
        <begin position="12"/>
        <end position="31"/>
    </location>
</feature>
<evidence type="ECO:0000313" key="3">
    <source>
        <dbReference type="Proteomes" id="UP000626109"/>
    </source>
</evidence>
<feature type="non-terminal residue" evidence="2">
    <location>
        <position position="1"/>
    </location>
</feature>
<accession>A0A813JE77</accession>
<evidence type="ECO:0000313" key="2">
    <source>
        <dbReference type="EMBL" id="CAE8674753.1"/>
    </source>
</evidence>
<proteinExistence type="predicted"/>
<keyword evidence="1" id="KW-0472">Membrane</keyword>
<keyword evidence="1" id="KW-1133">Transmembrane helix</keyword>
<reference evidence="2" key="1">
    <citation type="submission" date="2021-02" db="EMBL/GenBank/DDBJ databases">
        <authorList>
            <person name="Dougan E. K."/>
            <person name="Rhodes N."/>
            <person name="Thang M."/>
            <person name="Chan C."/>
        </authorList>
    </citation>
    <scope>NUCLEOTIDE SEQUENCE</scope>
</reference>
<evidence type="ECO:0000256" key="1">
    <source>
        <dbReference type="SAM" id="Phobius"/>
    </source>
</evidence>
<protein>
    <submittedName>
        <fullName evidence="2">Uncharacterized protein</fullName>
    </submittedName>
</protein>
<gene>
    <name evidence="2" type="ORF">PGLA2088_LOCUS19091</name>
</gene>
<sequence>MARQSRGIRRRPALAAISIGGLFWASHVAFLPSPAQPVRGGVAATMGLFASVAGQLSARAQGAEGGDGGLQVEFSTLEEAQAAAAALRAKSGDFTGLLLDQPVNLVEPDLPKPDSAAEFTVKVFTEVFESGNIGAIPQAIGYSIGEFQDAFGQSVEEGTLPWDQIGLVFLVFVVLANSTTVIFPFLEEALAPDEAPVTSYPTRVAK</sequence>
<name>A0A813JE77_POLGL</name>
<dbReference type="AlphaFoldDB" id="A0A813JE77"/>